<proteinExistence type="predicted"/>
<reference evidence="7" key="1">
    <citation type="submission" date="2023-03" db="EMBL/GenBank/DDBJ databases">
        <title>Massive genome expansion in bonnet fungi (Mycena s.s.) driven by repeated elements and novel gene families across ecological guilds.</title>
        <authorList>
            <consortium name="Lawrence Berkeley National Laboratory"/>
            <person name="Harder C.B."/>
            <person name="Miyauchi S."/>
            <person name="Viragh M."/>
            <person name="Kuo A."/>
            <person name="Thoen E."/>
            <person name="Andreopoulos B."/>
            <person name="Lu D."/>
            <person name="Skrede I."/>
            <person name="Drula E."/>
            <person name="Henrissat B."/>
            <person name="Morin E."/>
            <person name="Kohler A."/>
            <person name="Barry K."/>
            <person name="LaButti K."/>
            <person name="Morin E."/>
            <person name="Salamov A."/>
            <person name="Lipzen A."/>
            <person name="Mereny Z."/>
            <person name="Hegedus B."/>
            <person name="Baldrian P."/>
            <person name="Stursova M."/>
            <person name="Weitz H."/>
            <person name="Taylor A."/>
            <person name="Grigoriev I.V."/>
            <person name="Nagy L.G."/>
            <person name="Martin F."/>
            <person name="Kauserud H."/>
        </authorList>
    </citation>
    <scope>NUCLEOTIDE SEQUENCE</scope>
    <source>
        <strain evidence="7">9144</strain>
    </source>
</reference>
<evidence type="ECO:0000256" key="3">
    <source>
        <dbReference type="ARBA" id="ARBA00022771"/>
    </source>
</evidence>
<evidence type="ECO:0000256" key="6">
    <source>
        <dbReference type="SAM" id="MobiDB-lite"/>
    </source>
</evidence>
<keyword evidence="4" id="KW-0862">Zinc</keyword>
<keyword evidence="3" id="KW-0863">Zinc-finger</keyword>
<dbReference type="InterPro" id="IPR052035">
    <property type="entry name" value="ZnF_BED_domain_contain"/>
</dbReference>
<evidence type="ECO:0000256" key="1">
    <source>
        <dbReference type="ARBA" id="ARBA00004123"/>
    </source>
</evidence>
<dbReference type="GO" id="GO:0005634">
    <property type="term" value="C:nucleus"/>
    <property type="evidence" value="ECO:0007669"/>
    <property type="project" value="UniProtKB-SubCell"/>
</dbReference>
<dbReference type="GO" id="GO:0008270">
    <property type="term" value="F:zinc ion binding"/>
    <property type="evidence" value="ECO:0007669"/>
    <property type="project" value="UniProtKB-KW"/>
</dbReference>
<dbReference type="PANTHER" id="PTHR46481:SF10">
    <property type="entry name" value="ZINC FINGER BED DOMAIN-CONTAINING PROTEIN 39"/>
    <property type="match status" value="1"/>
</dbReference>
<keyword evidence="5" id="KW-0539">Nucleus</keyword>
<gene>
    <name evidence="7" type="ORF">GGX14DRAFT_354645</name>
</gene>
<evidence type="ECO:0000256" key="4">
    <source>
        <dbReference type="ARBA" id="ARBA00022833"/>
    </source>
</evidence>
<dbReference type="EMBL" id="JARJCW010000010">
    <property type="protein sequence ID" value="KAJ7220152.1"/>
    <property type="molecule type" value="Genomic_DNA"/>
</dbReference>
<sequence>GIKRYQTKVNGDPHSDRSSTSNLKKHAKHCWGSDVVDARIRGVPADAGRDSSIFAAFARSGQRPVNVSHRTHTQPEFRCDLLTAGRPELKVPGRSTVARDLKAVYERSADRVKKLLMEYDGRLSFTTDAWTSPNHRAFVAWTVHLQHEGEPLVFLLDIFEVPEVCLCRLFCLLLTSFYSRTRVKSLHVSLMICLDASGLSAK</sequence>
<comment type="subcellular location">
    <subcellularLocation>
        <location evidence="1">Nucleus</location>
    </subcellularLocation>
</comment>
<keyword evidence="2" id="KW-0479">Metal-binding</keyword>
<dbReference type="AlphaFoldDB" id="A0AAD6YKH2"/>
<keyword evidence="8" id="KW-1185">Reference proteome</keyword>
<feature type="non-terminal residue" evidence="7">
    <location>
        <position position="202"/>
    </location>
</feature>
<comment type="caution">
    <text evidence="7">The sequence shown here is derived from an EMBL/GenBank/DDBJ whole genome shotgun (WGS) entry which is preliminary data.</text>
</comment>
<evidence type="ECO:0000256" key="5">
    <source>
        <dbReference type="ARBA" id="ARBA00023242"/>
    </source>
</evidence>
<dbReference type="Proteomes" id="UP001219525">
    <property type="component" value="Unassembled WGS sequence"/>
</dbReference>
<evidence type="ECO:0000256" key="2">
    <source>
        <dbReference type="ARBA" id="ARBA00022723"/>
    </source>
</evidence>
<evidence type="ECO:0000313" key="8">
    <source>
        <dbReference type="Proteomes" id="UP001219525"/>
    </source>
</evidence>
<name>A0AAD6YKH2_9AGAR</name>
<dbReference type="PANTHER" id="PTHR46481">
    <property type="entry name" value="ZINC FINGER BED DOMAIN-CONTAINING PROTEIN 4"/>
    <property type="match status" value="1"/>
</dbReference>
<protein>
    <submittedName>
        <fullName evidence="7">Uncharacterized protein</fullName>
    </submittedName>
</protein>
<evidence type="ECO:0000313" key="7">
    <source>
        <dbReference type="EMBL" id="KAJ7220152.1"/>
    </source>
</evidence>
<feature type="region of interest" description="Disordered" evidence="6">
    <location>
        <begin position="1"/>
        <end position="24"/>
    </location>
</feature>
<accession>A0AAD6YKH2</accession>
<organism evidence="7 8">
    <name type="scientific">Mycena pura</name>
    <dbReference type="NCBI Taxonomy" id="153505"/>
    <lineage>
        <taxon>Eukaryota</taxon>
        <taxon>Fungi</taxon>
        <taxon>Dikarya</taxon>
        <taxon>Basidiomycota</taxon>
        <taxon>Agaricomycotina</taxon>
        <taxon>Agaricomycetes</taxon>
        <taxon>Agaricomycetidae</taxon>
        <taxon>Agaricales</taxon>
        <taxon>Marasmiineae</taxon>
        <taxon>Mycenaceae</taxon>
        <taxon>Mycena</taxon>
    </lineage>
</organism>